<dbReference type="InterPro" id="IPR003018">
    <property type="entry name" value="GAF"/>
</dbReference>
<feature type="transmembrane region" description="Helical" evidence="6">
    <location>
        <begin position="20"/>
        <end position="39"/>
    </location>
</feature>
<dbReference type="GO" id="GO:0000156">
    <property type="term" value="F:phosphorelay response regulator activity"/>
    <property type="evidence" value="ECO:0007669"/>
    <property type="project" value="TreeGrafter"/>
</dbReference>
<sequence length="646" mass="71568">MAFSGQVLDDHRLNQKFPGSLLVIILTLGTGIWFANQYLTQQFRISEGQTLVQSLSVSLSSSWIKDNAQPAEQLLMSLASIPHVNSAALYTDDGALLAQYFSEEYSGSLPEKPGPIGIKVGDSGIEFFHSLTTNQTGPSSTLYLNLAFEDDSLQWKVLGFLMLALLIGFGVGSIGLLSFLKQQAGKPESSVSKSSIGKLREISGKASSSGSKIDRDYIKVLEIEERLKLEVLIRKQGEDILKTHHRILKHLAVGNSLEEVLDLVNLNLKRQMLPDTVCAIYILDEENSELTLISAPQLCDSSQLGLRKWDVSPDGITFGVSAHSNEIVIVENFAEDPHWARILDNSVIKEYKACWSVPIPDPSGNPIGVVGVLCQHNRSPSVEELKHLNSSAFLAGMAITRKQYEEDLHNYSRELARSNQDLEEFASIASHDLQEPLRKVTAFGERLKKHSGEYLDERGKDYLERMLRGTVRMQNFITDLLEYSRTGAKAGPLTPIDLNQLLKDILIDFEFRIEEVGANIQIESLPTVDGDPVRLRQVFANLIGNALKFIRKGVPPHIKITTSIPNKHHVRIHVQDNGIGFDDSLSSRIFRPFERLNPTHAFKGSGMGLALCRKIIEHHGGTISASSVKGKGTCITVELSMVRKTN</sequence>
<dbReference type="InterPro" id="IPR029016">
    <property type="entry name" value="GAF-like_dom_sf"/>
</dbReference>
<feature type="domain" description="Histidine kinase" evidence="7">
    <location>
        <begin position="428"/>
        <end position="643"/>
    </location>
</feature>
<dbReference type="PROSITE" id="PS50109">
    <property type="entry name" value="HIS_KIN"/>
    <property type="match status" value="1"/>
</dbReference>
<keyword evidence="4" id="KW-0808">Transferase</keyword>
<dbReference type="SUPFAM" id="SSF47384">
    <property type="entry name" value="Homodimeric domain of signal transducing histidine kinase"/>
    <property type="match status" value="1"/>
</dbReference>
<dbReference type="Gene3D" id="3.30.565.10">
    <property type="entry name" value="Histidine kinase-like ATPase, C-terminal domain"/>
    <property type="match status" value="1"/>
</dbReference>
<dbReference type="InterPro" id="IPR003661">
    <property type="entry name" value="HisK_dim/P_dom"/>
</dbReference>
<dbReference type="GO" id="GO:0000155">
    <property type="term" value="F:phosphorelay sensor kinase activity"/>
    <property type="evidence" value="ECO:0007669"/>
    <property type="project" value="InterPro"/>
</dbReference>
<protein>
    <recommendedName>
        <fullName evidence="2">histidine kinase</fullName>
        <ecNumber evidence="2">2.7.13.3</ecNumber>
    </recommendedName>
</protein>
<keyword evidence="3" id="KW-0597">Phosphoprotein</keyword>
<dbReference type="Proteomes" id="UP000594688">
    <property type="component" value="Chromosome"/>
</dbReference>
<keyword evidence="6" id="KW-1133">Transmembrane helix</keyword>
<dbReference type="SMART" id="SM00387">
    <property type="entry name" value="HATPase_c"/>
    <property type="match status" value="1"/>
</dbReference>
<dbReference type="PANTHER" id="PTHR42878">
    <property type="entry name" value="TWO-COMPONENT HISTIDINE KINASE"/>
    <property type="match status" value="1"/>
</dbReference>
<evidence type="ECO:0000313" key="9">
    <source>
        <dbReference type="Proteomes" id="UP000594688"/>
    </source>
</evidence>
<dbReference type="AlphaFoldDB" id="A0A7T0BUV8"/>
<evidence type="ECO:0000256" key="1">
    <source>
        <dbReference type="ARBA" id="ARBA00000085"/>
    </source>
</evidence>
<evidence type="ECO:0000256" key="5">
    <source>
        <dbReference type="ARBA" id="ARBA00022777"/>
    </source>
</evidence>
<evidence type="ECO:0000256" key="3">
    <source>
        <dbReference type="ARBA" id="ARBA00022553"/>
    </source>
</evidence>
<dbReference type="EC" id="2.7.13.3" evidence="2"/>
<keyword evidence="5" id="KW-0418">Kinase</keyword>
<dbReference type="Pfam" id="PF02518">
    <property type="entry name" value="HATPase_c"/>
    <property type="match status" value="1"/>
</dbReference>
<evidence type="ECO:0000256" key="4">
    <source>
        <dbReference type="ARBA" id="ARBA00022679"/>
    </source>
</evidence>
<dbReference type="CDD" id="cd00082">
    <property type="entry name" value="HisKA"/>
    <property type="match status" value="1"/>
</dbReference>
<keyword evidence="6" id="KW-0472">Membrane</keyword>
<dbReference type="SMART" id="SM00065">
    <property type="entry name" value="GAF"/>
    <property type="match status" value="1"/>
</dbReference>
<dbReference type="Pfam" id="PF13185">
    <property type="entry name" value="GAF_2"/>
    <property type="match status" value="1"/>
</dbReference>
<dbReference type="PRINTS" id="PR00344">
    <property type="entry name" value="BCTRLSENSOR"/>
</dbReference>
<evidence type="ECO:0000256" key="6">
    <source>
        <dbReference type="SAM" id="Phobius"/>
    </source>
</evidence>
<dbReference type="InterPro" id="IPR050351">
    <property type="entry name" value="BphY/WalK/GraS-like"/>
</dbReference>
<dbReference type="FunFam" id="3.30.565.10:FF:000006">
    <property type="entry name" value="Sensor histidine kinase WalK"/>
    <property type="match status" value="1"/>
</dbReference>
<dbReference type="SMART" id="SM00388">
    <property type="entry name" value="HisKA"/>
    <property type="match status" value="1"/>
</dbReference>
<dbReference type="PANTHER" id="PTHR42878:SF15">
    <property type="entry name" value="BACTERIOPHYTOCHROME"/>
    <property type="match status" value="1"/>
</dbReference>
<dbReference type="SUPFAM" id="SSF55874">
    <property type="entry name" value="ATPase domain of HSP90 chaperone/DNA topoisomerase II/histidine kinase"/>
    <property type="match status" value="1"/>
</dbReference>
<evidence type="ECO:0000313" key="8">
    <source>
        <dbReference type="EMBL" id="QPJ61427.1"/>
    </source>
</evidence>
<evidence type="ECO:0000259" key="7">
    <source>
        <dbReference type="PROSITE" id="PS50109"/>
    </source>
</evidence>
<dbReference type="GO" id="GO:0007234">
    <property type="term" value="P:osmosensory signaling via phosphorelay pathway"/>
    <property type="evidence" value="ECO:0007669"/>
    <property type="project" value="TreeGrafter"/>
</dbReference>
<accession>A0A7T0BUV8</accession>
<gene>
    <name evidence="8" type="ORF">G3M70_05800</name>
</gene>
<dbReference type="GO" id="GO:0030295">
    <property type="term" value="F:protein kinase activator activity"/>
    <property type="evidence" value="ECO:0007669"/>
    <property type="project" value="TreeGrafter"/>
</dbReference>
<dbReference type="SUPFAM" id="SSF55781">
    <property type="entry name" value="GAF domain-like"/>
    <property type="match status" value="1"/>
</dbReference>
<dbReference type="InterPro" id="IPR036097">
    <property type="entry name" value="HisK_dim/P_sf"/>
</dbReference>
<feature type="transmembrane region" description="Helical" evidence="6">
    <location>
        <begin position="157"/>
        <end position="180"/>
    </location>
</feature>
<dbReference type="Gene3D" id="1.10.287.130">
    <property type="match status" value="1"/>
</dbReference>
<dbReference type="KEGG" id="nli:G3M70_05800"/>
<reference evidence="8 9" key="1">
    <citation type="submission" date="2020-02" db="EMBL/GenBank/DDBJ databases">
        <title>Genomic and physiological characterization of two novel Nitrospinaceae genera.</title>
        <authorList>
            <person name="Mueller A.J."/>
            <person name="Jung M.-Y."/>
            <person name="Strachan C.R."/>
            <person name="Herbold C.W."/>
            <person name="Kirkegaard R.H."/>
            <person name="Daims H."/>
        </authorList>
    </citation>
    <scope>NUCLEOTIDE SEQUENCE [LARGE SCALE GENOMIC DNA]</scope>
    <source>
        <strain evidence="8">EB</strain>
    </source>
</reference>
<dbReference type="Gene3D" id="3.30.450.40">
    <property type="match status" value="1"/>
</dbReference>
<dbReference type="EMBL" id="CP048685">
    <property type="protein sequence ID" value="QPJ61427.1"/>
    <property type="molecule type" value="Genomic_DNA"/>
</dbReference>
<name>A0A7T0BUV8_9BACT</name>
<dbReference type="InterPro" id="IPR036890">
    <property type="entry name" value="HATPase_C_sf"/>
</dbReference>
<keyword evidence="6" id="KW-0812">Transmembrane</keyword>
<proteinExistence type="predicted"/>
<organism evidence="8 9">
    <name type="scientific">Candidatus Nitronauta litoralis</name>
    <dbReference type="NCBI Taxonomy" id="2705533"/>
    <lineage>
        <taxon>Bacteria</taxon>
        <taxon>Pseudomonadati</taxon>
        <taxon>Nitrospinota/Tectimicrobiota group</taxon>
        <taxon>Nitrospinota</taxon>
        <taxon>Nitrospinia</taxon>
        <taxon>Nitrospinales</taxon>
        <taxon>Nitrospinaceae</taxon>
        <taxon>Candidatus Nitronauta</taxon>
    </lineage>
</organism>
<dbReference type="InterPro" id="IPR005467">
    <property type="entry name" value="His_kinase_dom"/>
</dbReference>
<dbReference type="InterPro" id="IPR003594">
    <property type="entry name" value="HATPase_dom"/>
</dbReference>
<dbReference type="Pfam" id="PF00512">
    <property type="entry name" value="HisKA"/>
    <property type="match status" value="1"/>
</dbReference>
<comment type="catalytic activity">
    <reaction evidence="1">
        <text>ATP + protein L-histidine = ADP + protein N-phospho-L-histidine.</text>
        <dbReference type="EC" id="2.7.13.3"/>
    </reaction>
</comment>
<evidence type="ECO:0000256" key="2">
    <source>
        <dbReference type="ARBA" id="ARBA00012438"/>
    </source>
</evidence>
<dbReference type="InterPro" id="IPR004358">
    <property type="entry name" value="Sig_transdc_His_kin-like_C"/>
</dbReference>